<feature type="transmembrane region" description="Helical" evidence="1">
    <location>
        <begin position="20"/>
        <end position="40"/>
    </location>
</feature>
<evidence type="ECO:0000313" key="3">
    <source>
        <dbReference type="EMBL" id="NVD44960.1"/>
    </source>
</evidence>
<keyword evidence="4" id="KW-1185">Reference proteome</keyword>
<proteinExistence type="predicted"/>
<feature type="transmembrane region" description="Helical" evidence="1">
    <location>
        <begin position="139"/>
        <end position="156"/>
    </location>
</feature>
<dbReference type="InterPro" id="IPR037185">
    <property type="entry name" value="EmrE-like"/>
</dbReference>
<feature type="transmembrane region" description="Helical" evidence="1">
    <location>
        <begin position="52"/>
        <end position="68"/>
    </location>
</feature>
<dbReference type="PANTHER" id="PTHR22911">
    <property type="entry name" value="ACYL-MALONYL CONDENSING ENZYME-RELATED"/>
    <property type="match status" value="1"/>
</dbReference>
<dbReference type="RefSeq" id="WP_176267238.1">
    <property type="nucleotide sequence ID" value="NZ_JABWGV010000002.1"/>
</dbReference>
<dbReference type="SUPFAM" id="SSF103481">
    <property type="entry name" value="Multidrug resistance efflux transporter EmrE"/>
    <property type="match status" value="2"/>
</dbReference>
<comment type="caution">
    <text evidence="3">The sequence shown here is derived from an EMBL/GenBank/DDBJ whole genome shotgun (WGS) entry which is preliminary data.</text>
</comment>
<evidence type="ECO:0000256" key="1">
    <source>
        <dbReference type="SAM" id="Phobius"/>
    </source>
</evidence>
<gene>
    <name evidence="3" type="ORF">HUV48_07985</name>
</gene>
<protein>
    <submittedName>
        <fullName evidence="3">DMT family transporter</fullName>
    </submittedName>
</protein>
<feature type="domain" description="EamA" evidence="2">
    <location>
        <begin position="26"/>
        <end position="152"/>
    </location>
</feature>
<keyword evidence="1" id="KW-0472">Membrane</keyword>
<sequence length="306" mass="32818">MGDTSATKASRRDSDTWPRWLLLAALLAGNMALALGPWFVRLADTGPVAAGFWRLFLAIPFLFLFARANGERPAAIPRGVLWPVLLAGFAFALDIASWHIGIERTRLGNSVLFGNSGSIVLMIWGFVVARTLPQKREWLAVLAALTGAAILLARSLELSSASLVGDLLCLLAGLFYAVYLLLLQNARRALGSWSLLFWVCLSGAPVLLLLAVIMGEAVIPQNWWPVIALFVSSQLVGQGLLVFSLKHFPALVIGLALLTQPAIAAFYGFAVFGETLSALDIAGMLLLGGALVIARTRMPKAASARR</sequence>
<dbReference type="GO" id="GO:0016020">
    <property type="term" value="C:membrane"/>
    <property type="evidence" value="ECO:0007669"/>
    <property type="project" value="InterPro"/>
</dbReference>
<feature type="domain" description="EamA" evidence="2">
    <location>
        <begin position="164"/>
        <end position="293"/>
    </location>
</feature>
<feature type="transmembrane region" description="Helical" evidence="1">
    <location>
        <begin position="80"/>
        <end position="100"/>
    </location>
</feature>
<feature type="transmembrane region" description="Helical" evidence="1">
    <location>
        <begin position="223"/>
        <end position="243"/>
    </location>
</feature>
<accession>A0A850H2Z6</accession>
<name>A0A850H2Z6_9SPHN</name>
<reference evidence="3 4" key="1">
    <citation type="submission" date="2020-06" db="EMBL/GenBank/DDBJ databases">
        <title>Altererythrobacter sp. HHU K3-1.</title>
        <authorList>
            <person name="Zhang D."/>
            <person name="Xue H."/>
        </authorList>
    </citation>
    <scope>NUCLEOTIDE SEQUENCE [LARGE SCALE GENOMIC DNA]</scope>
    <source>
        <strain evidence="3 4">HHU K3-1</strain>
    </source>
</reference>
<keyword evidence="1" id="KW-1133">Transmembrane helix</keyword>
<feature type="transmembrane region" description="Helical" evidence="1">
    <location>
        <begin position="162"/>
        <end position="183"/>
    </location>
</feature>
<dbReference type="InterPro" id="IPR000620">
    <property type="entry name" value="EamA_dom"/>
</dbReference>
<keyword evidence="1" id="KW-0812">Transmembrane</keyword>
<evidence type="ECO:0000313" key="4">
    <source>
        <dbReference type="Proteomes" id="UP000561438"/>
    </source>
</evidence>
<feature type="transmembrane region" description="Helical" evidence="1">
    <location>
        <begin position="250"/>
        <end position="270"/>
    </location>
</feature>
<organism evidence="3 4">
    <name type="scientific">Qipengyuania atrilutea</name>
    <dbReference type="NCBI Taxonomy" id="2744473"/>
    <lineage>
        <taxon>Bacteria</taxon>
        <taxon>Pseudomonadati</taxon>
        <taxon>Pseudomonadota</taxon>
        <taxon>Alphaproteobacteria</taxon>
        <taxon>Sphingomonadales</taxon>
        <taxon>Erythrobacteraceae</taxon>
        <taxon>Qipengyuania</taxon>
    </lineage>
</organism>
<dbReference type="EMBL" id="JABWGV010000002">
    <property type="protein sequence ID" value="NVD44960.1"/>
    <property type="molecule type" value="Genomic_DNA"/>
</dbReference>
<dbReference type="Proteomes" id="UP000561438">
    <property type="component" value="Unassembled WGS sequence"/>
</dbReference>
<dbReference type="AlphaFoldDB" id="A0A850H2Z6"/>
<evidence type="ECO:0000259" key="2">
    <source>
        <dbReference type="Pfam" id="PF00892"/>
    </source>
</evidence>
<dbReference type="Pfam" id="PF00892">
    <property type="entry name" value="EamA"/>
    <property type="match status" value="2"/>
</dbReference>
<feature type="transmembrane region" description="Helical" evidence="1">
    <location>
        <begin position="195"/>
        <end position="217"/>
    </location>
</feature>
<feature type="transmembrane region" description="Helical" evidence="1">
    <location>
        <begin position="112"/>
        <end position="132"/>
    </location>
</feature>
<feature type="transmembrane region" description="Helical" evidence="1">
    <location>
        <begin position="276"/>
        <end position="296"/>
    </location>
</feature>